<comment type="caution">
    <text evidence="2">The sequence shown here is derived from an EMBL/GenBank/DDBJ whole genome shotgun (WGS) entry which is preliminary data.</text>
</comment>
<dbReference type="Proteomes" id="UP000031668">
    <property type="component" value="Unassembled WGS sequence"/>
</dbReference>
<protein>
    <recommendedName>
        <fullName evidence="1">Integrase zinc-binding domain-containing protein</fullName>
    </recommendedName>
</protein>
<reference evidence="2 3" key="1">
    <citation type="journal article" date="2014" name="Genome Biol. Evol.">
        <title>The genome of the myxosporean Thelohanellus kitauei shows adaptations to nutrient acquisition within its fish host.</title>
        <authorList>
            <person name="Yang Y."/>
            <person name="Xiong J."/>
            <person name="Zhou Z."/>
            <person name="Huo F."/>
            <person name="Miao W."/>
            <person name="Ran C."/>
            <person name="Liu Y."/>
            <person name="Zhang J."/>
            <person name="Feng J."/>
            <person name="Wang M."/>
            <person name="Wang M."/>
            <person name="Wang L."/>
            <person name="Yao B."/>
        </authorList>
    </citation>
    <scope>NUCLEOTIDE SEQUENCE [LARGE SCALE GENOMIC DNA]</scope>
    <source>
        <strain evidence="2">Wuqing</strain>
    </source>
</reference>
<evidence type="ECO:0000313" key="3">
    <source>
        <dbReference type="Proteomes" id="UP000031668"/>
    </source>
</evidence>
<accession>A0A0C2MP53</accession>
<evidence type="ECO:0000259" key="1">
    <source>
        <dbReference type="Pfam" id="PF17921"/>
    </source>
</evidence>
<dbReference type="InterPro" id="IPR041588">
    <property type="entry name" value="Integrase_H2C2"/>
</dbReference>
<sequence length="295" mass="34452">MKLIESDKPIDDNTIQSLVLYKPIWKSLKKFDGLLFRCSKKASVSVFPKHLIENMFNLAQAASASYLGFEKTTNLLSRSAYWPGMNDIVSDWIHKCQRCSLNKTKNFTPRSFPKPMLISQDSHFWEVDFTARIHSDQGTQFESEIFQLVCKRFRISKSRTTPYHPFGNAELTFGQNLKTPLNVELPDNTTFSRKNELLPHSLYFQNLKTTLDESFFLANKRLELNNDRKVMVKNQRANKLEPVFNGVYKKYRKFIQRRKISLHQSRLIIPTWYKKTENKEFDFVGGGVTEVCILS</sequence>
<dbReference type="PANTHER" id="PTHR37984:SF15">
    <property type="entry name" value="INTEGRASE CATALYTIC DOMAIN-CONTAINING PROTEIN"/>
    <property type="match status" value="1"/>
</dbReference>
<dbReference type="Gene3D" id="1.10.340.70">
    <property type="match status" value="1"/>
</dbReference>
<proteinExistence type="predicted"/>
<dbReference type="AlphaFoldDB" id="A0A0C2MP53"/>
<gene>
    <name evidence="2" type="ORF">RF11_09952</name>
</gene>
<organism evidence="2 3">
    <name type="scientific">Thelohanellus kitauei</name>
    <name type="common">Myxosporean</name>
    <dbReference type="NCBI Taxonomy" id="669202"/>
    <lineage>
        <taxon>Eukaryota</taxon>
        <taxon>Metazoa</taxon>
        <taxon>Cnidaria</taxon>
        <taxon>Myxozoa</taxon>
        <taxon>Myxosporea</taxon>
        <taxon>Bivalvulida</taxon>
        <taxon>Platysporina</taxon>
        <taxon>Myxobolidae</taxon>
        <taxon>Thelohanellus</taxon>
    </lineage>
</organism>
<dbReference type="OrthoDB" id="8947436at2759"/>
<dbReference type="SUPFAM" id="SSF53098">
    <property type="entry name" value="Ribonuclease H-like"/>
    <property type="match status" value="1"/>
</dbReference>
<evidence type="ECO:0000313" key="2">
    <source>
        <dbReference type="EMBL" id="KII69011.1"/>
    </source>
</evidence>
<dbReference type="PANTHER" id="PTHR37984">
    <property type="entry name" value="PROTEIN CBG26694"/>
    <property type="match status" value="1"/>
</dbReference>
<dbReference type="EMBL" id="JWZT01002643">
    <property type="protein sequence ID" value="KII69011.1"/>
    <property type="molecule type" value="Genomic_DNA"/>
</dbReference>
<keyword evidence="3" id="KW-1185">Reference proteome</keyword>
<name>A0A0C2MP53_THEKT</name>
<feature type="domain" description="Integrase zinc-binding" evidence="1">
    <location>
        <begin position="49"/>
        <end position="104"/>
    </location>
</feature>
<dbReference type="InterPro" id="IPR012337">
    <property type="entry name" value="RNaseH-like_sf"/>
</dbReference>
<dbReference type="InterPro" id="IPR050951">
    <property type="entry name" value="Retrovirus_Pol_polyprotein"/>
</dbReference>
<dbReference type="Pfam" id="PF17921">
    <property type="entry name" value="Integrase_H2C2"/>
    <property type="match status" value="1"/>
</dbReference>